<proteinExistence type="predicted"/>
<name>A0A6J7RC35_9ZZZZ</name>
<dbReference type="EMBL" id="CAFBIX010000106">
    <property type="protein sequence ID" value="CAB4851309.1"/>
    <property type="molecule type" value="Genomic_DNA"/>
</dbReference>
<dbReference type="EMBL" id="CAESAD010000011">
    <property type="protein sequence ID" value="CAB4343948.1"/>
    <property type="molecule type" value="Genomic_DNA"/>
</dbReference>
<protein>
    <submittedName>
        <fullName evidence="5">Unannotated protein</fullName>
    </submittedName>
</protein>
<dbReference type="EMBL" id="CAFAAO010000023">
    <property type="protein sequence ID" value="CAB4812636.1"/>
    <property type="molecule type" value="Genomic_DNA"/>
</dbReference>
<dbReference type="AlphaFoldDB" id="A0A6J7RC35"/>
<evidence type="ECO:0000313" key="2">
    <source>
        <dbReference type="EMBL" id="CAB4345338.1"/>
    </source>
</evidence>
<sequence length="90" mass="10109">MKTTVEIEDQLFADLKAECARHGMSLKSALEKALHAQLREMKANKPWDPHADFSVDGGGVHPWLAHLDMNTVINMSDEEVEEAKRAWSGH</sequence>
<dbReference type="EMBL" id="CAFBPK010000023">
    <property type="protein sequence ID" value="CAB5026309.1"/>
    <property type="molecule type" value="Genomic_DNA"/>
</dbReference>
<evidence type="ECO:0000313" key="3">
    <source>
        <dbReference type="EMBL" id="CAB4812636.1"/>
    </source>
</evidence>
<evidence type="ECO:0000313" key="1">
    <source>
        <dbReference type="EMBL" id="CAB4343948.1"/>
    </source>
</evidence>
<accession>A0A6J7RC35</accession>
<organism evidence="5">
    <name type="scientific">freshwater metagenome</name>
    <dbReference type="NCBI Taxonomy" id="449393"/>
    <lineage>
        <taxon>unclassified sequences</taxon>
        <taxon>metagenomes</taxon>
        <taxon>ecological metagenomes</taxon>
    </lineage>
</organism>
<evidence type="ECO:0000313" key="4">
    <source>
        <dbReference type="EMBL" id="CAB4851309.1"/>
    </source>
</evidence>
<evidence type="ECO:0000313" key="5">
    <source>
        <dbReference type="EMBL" id="CAB5026309.1"/>
    </source>
</evidence>
<gene>
    <name evidence="3" type="ORF">UFOPK3037_01422</name>
    <name evidence="4" type="ORF">UFOPK3278_01453</name>
    <name evidence="2" type="ORF">UFOPK3406_01490</name>
    <name evidence="1" type="ORF">UFOPK3925_01310</name>
    <name evidence="5" type="ORF">UFOPK4097_01256</name>
</gene>
<reference evidence="5" key="1">
    <citation type="submission" date="2020-05" db="EMBL/GenBank/DDBJ databases">
        <authorList>
            <person name="Chiriac C."/>
            <person name="Salcher M."/>
            <person name="Ghai R."/>
            <person name="Kavagutti S V."/>
        </authorList>
    </citation>
    <scope>NUCLEOTIDE SEQUENCE</scope>
</reference>
<dbReference type="EMBL" id="CAESAI010000075">
    <property type="protein sequence ID" value="CAB4345338.1"/>
    <property type="molecule type" value="Genomic_DNA"/>
</dbReference>